<dbReference type="InterPro" id="IPR036397">
    <property type="entry name" value="RNaseH_sf"/>
</dbReference>
<sequence length="167" mass="18230">MAEYSGMNNGVQASLDIGATDQVIVCDSRLAIQQSLGESLLTQLNRHRELVARLKSVKYLHAVREYNASADSLATEASENKASSVITTEPRLAELKSLNRIQEVIYAPTTESTVDEPSVSIAQSQVQTRHVESSQRSGTVPEPRRKNFFDFGPEGDRGPNGNDQAPS</sequence>
<dbReference type="EMBL" id="NBNE01005685">
    <property type="protein sequence ID" value="OWZ03170.1"/>
    <property type="molecule type" value="Genomic_DNA"/>
</dbReference>
<dbReference type="GO" id="GO:0003676">
    <property type="term" value="F:nucleic acid binding"/>
    <property type="evidence" value="ECO:0007669"/>
    <property type="project" value="InterPro"/>
</dbReference>
<evidence type="ECO:0000259" key="2">
    <source>
        <dbReference type="Pfam" id="PF13456"/>
    </source>
</evidence>
<dbReference type="GO" id="GO:0004523">
    <property type="term" value="F:RNA-DNA hybrid ribonuclease activity"/>
    <property type="evidence" value="ECO:0007669"/>
    <property type="project" value="InterPro"/>
</dbReference>
<dbReference type="Gene3D" id="3.30.420.10">
    <property type="entry name" value="Ribonuclease H-like superfamily/Ribonuclease H"/>
    <property type="match status" value="1"/>
</dbReference>
<protein>
    <recommendedName>
        <fullName evidence="2">RNase H type-1 domain-containing protein</fullName>
    </recommendedName>
</protein>
<dbReference type="Pfam" id="PF13456">
    <property type="entry name" value="RVT_3"/>
    <property type="match status" value="1"/>
</dbReference>
<evidence type="ECO:0000313" key="3">
    <source>
        <dbReference type="EMBL" id="OWZ03170.1"/>
    </source>
</evidence>
<keyword evidence="4" id="KW-1185">Reference proteome</keyword>
<name>A0A225VFA0_9STRA</name>
<feature type="region of interest" description="Disordered" evidence="1">
    <location>
        <begin position="112"/>
        <end position="167"/>
    </location>
</feature>
<dbReference type="Proteomes" id="UP000198211">
    <property type="component" value="Unassembled WGS sequence"/>
</dbReference>
<reference evidence="4" key="1">
    <citation type="submission" date="2017-03" db="EMBL/GenBank/DDBJ databases">
        <title>Phytopthora megakarya and P. palmivora, two closely related causual agents of cacao black pod achieved similar genome size and gene model numbers by different mechanisms.</title>
        <authorList>
            <person name="Ali S."/>
            <person name="Shao J."/>
            <person name="Larry D.J."/>
            <person name="Kronmiller B."/>
            <person name="Shen D."/>
            <person name="Strem M.D."/>
            <person name="Melnick R.L."/>
            <person name="Guiltinan M.J."/>
            <person name="Tyler B.M."/>
            <person name="Meinhardt L.W."/>
            <person name="Bailey B.A."/>
        </authorList>
    </citation>
    <scope>NUCLEOTIDE SEQUENCE [LARGE SCALE GENOMIC DNA]</scope>
    <source>
        <strain evidence="4">zdho120</strain>
    </source>
</reference>
<proteinExistence type="predicted"/>
<evidence type="ECO:0000313" key="4">
    <source>
        <dbReference type="Proteomes" id="UP000198211"/>
    </source>
</evidence>
<dbReference type="OrthoDB" id="96218at2759"/>
<dbReference type="InterPro" id="IPR002156">
    <property type="entry name" value="RNaseH_domain"/>
</dbReference>
<feature type="compositionally biased region" description="Polar residues" evidence="1">
    <location>
        <begin position="120"/>
        <end position="138"/>
    </location>
</feature>
<dbReference type="AlphaFoldDB" id="A0A225VFA0"/>
<accession>A0A225VFA0</accession>
<gene>
    <name evidence="3" type="ORF">PHMEG_00025143</name>
</gene>
<comment type="caution">
    <text evidence="3">The sequence shown here is derived from an EMBL/GenBank/DDBJ whole genome shotgun (WGS) entry which is preliminary data.</text>
</comment>
<evidence type="ECO:0000256" key="1">
    <source>
        <dbReference type="SAM" id="MobiDB-lite"/>
    </source>
</evidence>
<organism evidence="3 4">
    <name type="scientific">Phytophthora megakarya</name>
    <dbReference type="NCBI Taxonomy" id="4795"/>
    <lineage>
        <taxon>Eukaryota</taxon>
        <taxon>Sar</taxon>
        <taxon>Stramenopiles</taxon>
        <taxon>Oomycota</taxon>
        <taxon>Peronosporomycetes</taxon>
        <taxon>Peronosporales</taxon>
        <taxon>Peronosporaceae</taxon>
        <taxon>Phytophthora</taxon>
    </lineage>
</organism>
<feature type="domain" description="RNase H type-1" evidence="2">
    <location>
        <begin position="1"/>
        <end position="77"/>
    </location>
</feature>